<feature type="compositionally biased region" description="Basic and acidic residues" evidence="1">
    <location>
        <begin position="19"/>
        <end position="33"/>
    </location>
</feature>
<evidence type="ECO:0000313" key="2">
    <source>
        <dbReference type="EMBL" id="EJK75463.1"/>
    </source>
</evidence>
<organism evidence="2 3">
    <name type="scientific">Thalassiosira oceanica</name>
    <name type="common">Marine diatom</name>
    <dbReference type="NCBI Taxonomy" id="159749"/>
    <lineage>
        <taxon>Eukaryota</taxon>
        <taxon>Sar</taxon>
        <taxon>Stramenopiles</taxon>
        <taxon>Ochrophyta</taxon>
        <taxon>Bacillariophyta</taxon>
        <taxon>Coscinodiscophyceae</taxon>
        <taxon>Thalassiosirophycidae</taxon>
        <taxon>Thalassiosirales</taxon>
        <taxon>Thalassiosiraceae</taxon>
        <taxon>Thalassiosira</taxon>
    </lineage>
</organism>
<sequence>MDLIANNLSIDAQFCQDSESGRSKSERPIDPQRRVAVPARRRVRRRAVAPVPAALPPGAPPRAHFPVVEPPVPPPQVRHDPPRLGDRRDSVVAEAGAEVGLLLEVAVEELEEVGTDDVERAALGPERAGQRGEERGVVEVRRGVPQLPVEEAAGRQFCRPAAVHEQRRVLEYGLRDHDAVRSRLVQTPRDVPAELDATVRHHGKVRVSAVLPRDGGAPPHGVPVRRPDGVLVLEASPTMDRDEVDARVDESSDALVDRLGQGGDVAEPSRRVIVRRRRQSDLGRDADLSGEVPAERRQDRVRRVGILVVQERAVPAGAGDALGTPQVQVYGAHGKPVPGRPVPEGRGRAAEVEDHAGRLKGHGGVAPSDLDHGRLHQLGPAVGAAEAGEDPPPGSLEVVPAQSPEGAGLALRHDETRRPARPSLQDALDRACRVDVQMVRPEGLPVPDDEVGGVDHLRVRQSDASEVFAEQPVRQVRLSHHGGEDGAGPF</sequence>
<accession>K0T9M6</accession>
<proteinExistence type="predicted"/>
<feature type="compositionally biased region" description="Polar residues" evidence="1">
    <location>
        <begin position="1"/>
        <end position="18"/>
    </location>
</feature>
<protein>
    <submittedName>
        <fullName evidence="2">Uncharacterized protein</fullName>
    </submittedName>
</protein>
<name>K0T9M6_THAOC</name>
<dbReference type="AlphaFoldDB" id="K0T9M6"/>
<gene>
    <name evidence="2" type="ORF">THAOC_02814</name>
</gene>
<dbReference type="Proteomes" id="UP000266841">
    <property type="component" value="Unassembled WGS sequence"/>
</dbReference>
<feature type="region of interest" description="Disordered" evidence="1">
    <location>
        <begin position="1"/>
        <end position="83"/>
    </location>
</feature>
<evidence type="ECO:0000256" key="1">
    <source>
        <dbReference type="SAM" id="MobiDB-lite"/>
    </source>
</evidence>
<keyword evidence="3" id="KW-1185">Reference proteome</keyword>
<reference evidence="2 3" key="1">
    <citation type="journal article" date="2012" name="Genome Biol.">
        <title>Genome and low-iron response of an oceanic diatom adapted to chronic iron limitation.</title>
        <authorList>
            <person name="Lommer M."/>
            <person name="Specht M."/>
            <person name="Roy A.S."/>
            <person name="Kraemer L."/>
            <person name="Andreson R."/>
            <person name="Gutowska M.A."/>
            <person name="Wolf J."/>
            <person name="Bergner S.V."/>
            <person name="Schilhabel M.B."/>
            <person name="Klostermeier U.C."/>
            <person name="Beiko R.G."/>
            <person name="Rosenstiel P."/>
            <person name="Hippler M."/>
            <person name="Laroche J."/>
        </authorList>
    </citation>
    <scope>NUCLEOTIDE SEQUENCE [LARGE SCALE GENOMIC DNA]</scope>
    <source>
        <strain evidence="2 3">CCMP1005</strain>
    </source>
</reference>
<evidence type="ECO:0000313" key="3">
    <source>
        <dbReference type="Proteomes" id="UP000266841"/>
    </source>
</evidence>
<dbReference type="EMBL" id="AGNL01002923">
    <property type="protein sequence ID" value="EJK75463.1"/>
    <property type="molecule type" value="Genomic_DNA"/>
</dbReference>
<comment type="caution">
    <text evidence="2">The sequence shown here is derived from an EMBL/GenBank/DDBJ whole genome shotgun (WGS) entry which is preliminary data.</text>
</comment>